<organism evidence="1 2">
    <name type="scientific">Legionella busanensis</name>
    <dbReference type="NCBI Taxonomy" id="190655"/>
    <lineage>
        <taxon>Bacteria</taxon>
        <taxon>Pseudomonadati</taxon>
        <taxon>Pseudomonadota</taxon>
        <taxon>Gammaproteobacteria</taxon>
        <taxon>Legionellales</taxon>
        <taxon>Legionellaceae</taxon>
        <taxon>Legionella</taxon>
    </lineage>
</organism>
<evidence type="ECO:0000313" key="1">
    <source>
        <dbReference type="EMBL" id="STX51437.1"/>
    </source>
</evidence>
<dbReference type="OrthoDB" id="5650935at2"/>
<keyword evidence="2" id="KW-1185">Reference proteome</keyword>
<accession>A0A378JK39</accession>
<evidence type="ECO:0000313" key="2">
    <source>
        <dbReference type="Proteomes" id="UP000254794"/>
    </source>
</evidence>
<dbReference type="RefSeq" id="WP_115331073.1">
    <property type="nucleotide sequence ID" value="NZ_UGOD01000001.1"/>
</dbReference>
<proteinExistence type="predicted"/>
<protein>
    <submittedName>
        <fullName evidence="1">Uncharacterized protein</fullName>
    </submittedName>
</protein>
<reference evidence="1 2" key="1">
    <citation type="submission" date="2018-06" db="EMBL/GenBank/DDBJ databases">
        <authorList>
            <consortium name="Pathogen Informatics"/>
            <person name="Doyle S."/>
        </authorList>
    </citation>
    <scope>NUCLEOTIDE SEQUENCE [LARGE SCALE GENOMIC DNA]</scope>
    <source>
        <strain evidence="1 2">NCTC13316</strain>
    </source>
</reference>
<dbReference type="Proteomes" id="UP000254794">
    <property type="component" value="Unassembled WGS sequence"/>
</dbReference>
<dbReference type="AlphaFoldDB" id="A0A378JK39"/>
<name>A0A378JK39_9GAMM</name>
<gene>
    <name evidence="1" type="ORF">NCTC13316_01532</name>
</gene>
<sequence>MANKNVHNQTYLRTIVMLINKNKKSNMLGNKVTKVIELAFIIMNFAAFPDQIKNQVLHTNVRFGQLLINYDIKITTRGRAYFAMQCDQALLSLTNCEKNRTLYGRTNTIINVANNRWLAQVV</sequence>
<dbReference type="EMBL" id="UGOD01000001">
    <property type="protein sequence ID" value="STX51437.1"/>
    <property type="molecule type" value="Genomic_DNA"/>
</dbReference>